<proteinExistence type="predicted"/>
<organism evidence="1">
    <name type="scientific">marine sediment metagenome</name>
    <dbReference type="NCBI Taxonomy" id="412755"/>
    <lineage>
        <taxon>unclassified sequences</taxon>
        <taxon>metagenomes</taxon>
        <taxon>ecological metagenomes</taxon>
    </lineage>
</organism>
<comment type="caution">
    <text evidence="1">The sequence shown here is derived from an EMBL/GenBank/DDBJ whole genome shotgun (WGS) entry which is preliminary data.</text>
</comment>
<feature type="non-terminal residue" evidence="1">
    <location>
        <position position="48"/>
    </location>
</feature>
<dbReference type="AlphaFoldDB" id="A0A0F9BLQ2"/>
<accession>A0A0F9BLQ2</accession>
<protein>
    <submittedName>
        <fullName evidence="1">Uncharacterized protein</fullName>
    </submittedName>
</protein>
<name>A0A0F9BLQ2_9ZZZZ</name>
<evidence type="ECO:0000313" key="1">
    <source>
        <dbReference type="EMBL" id="KKK91564.1"/>
    </source>
</evidence>
<reference evidence="1" key="1">
    <citation type="journal article" date="2015" name="Nature">
        <title>Complex archaea that bridge the gap between prokaryotes and eukaryotes.</title>
        <authorList>
            <person name="Spang A."/>
            <person name="Saw J.H."/>
            <person name="Jorgensen S.L."/>
            <person name="Zaremba-Niedzwiedzka K."/>
            <person name="Martijn J."/>
            <person name="Lind A.E."/>
            <person name="van Eijk R."/>
            <person name="Schleper C."/>
            <person name="Guy L."/>
            <person name="Ettema T.J."/>
        </authorList>
    </citation>
    <scope>NUCLEOTIDE SEQUENCE</scope>
</reference>
<sequence>MKWQLIVADTDASICTDEGEIAHVTDEMVDWQANARLIAAAPELLDML</sequence>
<dbReference type="EMBL" id="LAZR01048594">
    <property type="protein sequence ID" value="KKK91564.1"/>
    <property type="molecule type" value="Genomic_DNA"/>
</dbReference>
<gene>
    <name evidence="1" type="ORF">LCGC14_2711650</name>
</gene>